<feature type="non-terminal residue" evidence="1">
    <location>
        <position position="64"/>
    </location>
</feature>
<evidence type="ECO:0000313" key="2">
    <source>
        <dbReference type="Proteomes" id="UP000308267"/>
    </source>
</evidence>
<gene>
    <name evidence="1" type="ORF">CRM22_009227</name>
</gene>
<dbReference type="OrthoDB" id="5848685at2759"/>
<name>A0A4S2L8I7_OPIFE</name>
<dbReference type="EMBL" id="SJOL01008982">
    <property type="protein sequence ID" value="TGZ59181.1"/>
    <property type="molecule type" value="Genomic_DNA"/>
</dbReference>
<dbReference type="AlphaFoldDB" id="A0A4S2L8I7"/>
<sequence>MQVTIRAQEEQLRGQLKIRSDELARCERDMLYFKAQYDAKCQELQNIEAERLMENQRSTDLVKQ</sequence>
<accession>A0A4S2L8I7</accession>
<keyword evidence="2" id="KW-1185">Reference proteome</keyword>
<comment type="caution">
    <text evidence="1">The sequence shown here is derived from an EMBL/GenBank/DDBJ whole genome shotgun (WGS) entry which is preliminary data.</text>
</comment>
<proteinExistence type="predicted"/>
<dbReference type="Proteomes" id="UP000308267">
    <property type="component" value="Unassembled WGS sequence"/>
</dbReference>
<evidence type="ECO:0000313" key="1">
    <source>
        <dbReference type="EMBL" id="TGZ59181.1"/>
    </source>
</evidence>
<organism evidence="1 2">
    <name type="scientific">Opisthorchis felineus</name>
    <dbReference type="NCBI Taxonomy" id="147828"/>
    <lineage>
        <taxon>Eukaryota</taxon>
        <taxon>Metazoa</taxon>
        <taxon>Spiralia</taxon>
        <taxon>Lophotrochozoa</taxon>
        <taxon>Platyhelminthes</taxon>
        <taxon>Trematoda</taxon>
        <taxon>Digenea</taxon>
        <taxon>Opisthorchiida</taxon>
        <taxon>Opisthorchiata</taxon>
        <taxon>Opisthorchiidae</taxon>
        <taxon>Opisthorchis</taxon>
    </lineage>
</organism>
<reference evidence="1 2" key="1">
    <citation type="journal article" date="2019" name="BMC Genomics">
        <title>New insights from Opisthorchis felineus genome: update on genomics of the epidemiologically important liver flukes.</title>
        <authorList>
            <person name="Ershov N.I."/>
            <person name="Mordvinov V.A."/>
            <person name="Prokhortchouk E.B."/>
            <person name="Pakharukova M.Y."/>
            <person name="Gunbin K.V."/>
            <person name="Ustyantsev K."/>
            <person name="Genaev M.A."/>
            <person name="Blinov A.G."/>
            <person name="Mazur A."/>
            <person name="Boulygina E."/>
            <person name="Tsygankova S."/>
            <person name="Khrameeva E."/>
            <person name="Chekanov N."/>
            <person name="Fan G."/>
            <person name="Xiao A."/>
            <person name="Zhang H."/>
            <person name="Xu X."/>
            <person name="Yang H."/>
            <person name="Solovyev V."/>
            <person name="Lee S.M."/>
            <person name="Liu X."/>
            <person name="Afonnikov D.A."/>
            <person name="Skryabin K.G."/>
        </authorList>
    </citation>
    <scope>NUCLEOTIDE SEQUENCE [LARGE SCALE GENOMIC DNA]</scope>
    <source>
        <strain evidence="1">AK-0245</strain>
        <tissue evidence="1">Whole organism</tissue>
    </source>
</reference>
<protein>
    <submittedName>
        <fullName evidence="1">Uncharacterized protein</fullName>
    </submittedName>
</protein>